<dbReference type="SUPFAM" id="SSF109709">
    <property type="entry name" value="KorB DNA-binding domain-like"/>
    <property type="match status" value="1"/>
</dbReference>
<dbReference type="GO" id="GO:0007059">
    <property type="term" value="P:chromosome segregation"/>
    <property type="evidence" value="ECO:0007669"/>
    <property type="project" value="TreeGrafter"/>
</dbReference>
<dbReference type="PANTHER" id="PTHR33375:SF1">
    <property type="entry name" value="CHROMOSOME-PARTITIONING PROTEIN PARB-RELATED"/>
    <property type="match status" value="1"/>
</dbReference>
<dbReference type="KEGG" id="acis:CBP35_20615"/>
<sequence length="330" mass="35844">MATGFKKREVSADRVAAVESVSASIPIVGDPRMSPSEIGLADTRPVLITSGVGSSQDRTAVSSDYQVGTVYDVPVGLIKSNPFNPRAVYTTTAVDNMALSLSTSGQRISATGYIDDQGSITLIEGETRLRGARAAGLATLRIEIRPRPASDRELYEEARAANVERREQTPLDDAIKWKELLAKKVYQTQAALAKSLGLGEDHVSRTLSLAGLSNRVIHAVAENPELLNHKMLNALREFWDVEGDEATLELILEVAKTGMGYRDVVARRKAAVKGPVKRPRSTREALSFKGAKGELKSFEEDGRIELSLRGLSPETAHEITSKLMALFSKE</sequence>
<comment type="similarity">
    <text evidence="1">Belongs to the ParB family.</text>
</comment>
<dbReference type="NCBIfam" id="TIGR00180">
    <property type="entry name" value="parB_part"/>
    <property type="match status" value="1"/>
</dbReference>
<dbReference type="GO" id="GO:0005694">
    <property type="term" value="C:chromosome"/>
    <property type="evidence" value="ECO:0007669"/>
    <property type="project" value="TreeGrafter"/>
</dbReference>
<feature type="domain" description="ParB-like N-terminal" evidence="2">
    <location>
        <begin position="71"/>
        <end position="163"/>
    </location>
</feature>
<keyword evidence="3" id="KW-0614">Plasmid</keyword>
<accession>A0A240UK79</accession>
<dbReference type="EMBL" id="CP021368">
    <property type="protein sequence ID" value="ART61429.1"/>
    <property type="molecule type" value="Genomic_DNA"/>
</dbReference>
<dbReference type="InterPro" id="IPR003115">
    <property type="entry name" value="ParB_N"/>
</dbReference>
<dbReference type="Gene3D" id="1.10.10.2830">
    <property type="match status" value="1"/>
</dbReference>
<gene>
    <name evidence="3" type="ORF">CBP36_20535</name>
</gene>
<dbReference type="SUPFAM" id="SSF110849">
    <property type="entry name" value="ParB/Sulfiredoxin"/>
    <property type="match status" value="1"/>
</dbReference>
<proteinExistence type="inferred from homology"/>
<keyword evidence="4" id="KW-1185">Reference proteome</keyword>
<evidence type="ECO:0000256" key="1">
    <source>
        <dbReference type="ARBA" id="ARBA00006295"/>
    </source>
</evidence>
<name>A0A240UK79_9BURK</name>
<reference evidence="3" key="1">
    <citation type="submission" date="2017-05" db="EMBL/GenBank/DDBJ databases">
        <title>Polyphasic characterization of four soil-derived phenanthrene-degrading Acidovorax strains and proposal of Acidovorax phenanthrenivorans sp. nov.</title>
        <authorList>
            <person name="Singleton D."/>
            <person name="Lee J."/>
            <person name="Dickey A.N."/>
            <person name="Stroud A."/>
            <person name="Scholl E.H."/>
            <person name="Wright F.A."/>
            <person name="Aitken M.D."/>
        </authorList>
    </citation>
    <scope>NUCLEOTIDE SEQUENCE</scope>
    <source>
        <strain evidence="3">P4</strain>
        <plasmid evidence="3">pACP4.2</plasmid>
    </source>
</reference>
<dbReference type="InterPro" id="IPR004437">
    <property type="entry name" value="ParB/RepB/Spo0J"/>
</dbReference>
<dbReference type="Proteomes" id="UP000194440">
    <property type="component" value="Plasmid pACP4.2"/>
</dbReference>
<evidence type="ECO:0000259" key="2">
    <source>
        <dbReference type="SMART" id="SM00470"/>
    </source>
</evidence>
<dbReference type="GO" id="GO:0045881">
    <property type="term" value="P:positive regulation of sporulation resulting in formation of a cellular spore"/>
    <property type="evidence" value="ECO:0007669"/>
    <property type="project" value="TreeGrafter"/>
</dbReference>
<dbReference type="AlphaFoldDB" id="A0A240UK79"/>
<dbReference type="RefSeq" id="WP_086929136.1">
    <property type="nucleotide sequence ID" value="NZ_CP021364.1"/>
</dbReference>
<dbReference type="GO" id="GO:0003677">
    <property type="term" value="F:DNA binding"/>
    <property type="evidence" value="ECO:0007669"/>
    <property type="project" value="InterPro"/>
</dbReference>
<evidence type="ECO:0000313" key="3">
    <source>
        <dbReference type="EMBL" id="ART61429.1"/>
    </source>
</evidence>
<protein>
    <submittedName>
        <fullName evidence="3">Chromosome partitioning protein ParB</fullName>
    </submittedName>
</protein>
<dbReference type="InterPro" id="IPR036086">
    <property type="entry name" value="ParB/Sulfiredoxin_sf"/>
</dbReference>
<dbReference type="KEGG" id="acip:CBP36_20535"/>
<geneLocation type="plasmid" evidence="3 4">
    <name>pACP4.2</name>
</geneLocation>
<dbReference type="PANTHER" id="PTHR33375">
    <property type="entry name" value="CHROMOSOME-PARTITIONING PROTEIN PARB-RELATED"/>
    <property type="match status" value="1"/>
</dbReference>
<dbReference type="Pfam" id="PF02195">
    <property type="entry name" value="ParB_N"/>
    <property type="match status" value="1"/>
</dbReference>
<organism evidence="3 4">
    <name type="scientific">Acidovorax carolinensis</name>
    <dbReference type="NCBI Taxonomy" id="553814"/>
    <lineage>
        <taxon>Bacteria</taxon>
        <taxon>Pseudomonadati</taxon>
        <taxon>Pseudomonadota</taxon>
        <taxon>Betaproteobacteria</taxon>
        <taxon>Burkholderiales</taxon>
        <taxon>Comamonadaceae</taxon>
        <taxon>Acidovorax</taxon>
    </lineage>
</organism>
<dbReference type="InterPro" id="IPR050336">
    <property type="entry name" value="Chromosome_partition/occlusion"/>
</dbReference>
<dbReference type="SMART" id="SM00470">
    <property type="entry name" value="ParB"/>
    <property type="match status" value="1"/>
</dbReference>
<evidence type="ECO:0000313" key="4">
    <source>
        <dbReference type="Proteomes" id="UP000194440"/>
    </source>
</evidence>
<dbReference type="OrthoDB" id="8681277at2"/>